<dbReference type="OrthoDB" id="6636779at2"/>
<keyword evidence="2" id="KW-1185">Reference proteome</keyword>
<accession>A0A5D8YI56</accession>
<evidence type="ECO:0000313" key="2">
    <source>
        <dbReference type="Proteomes" id="UP000323164"/>
    </source>
</evidence>
<gene>
    <name evidence="1" type="ORF">FW784_13485</name>
</gene>
<evidence type="ECO:0000313" key="1">
    <source>
        <dbReference type="EMBL" id="TZF81967.1"/>
    </source>
</evidence>
<dbReference type="EMBL" id="VTRV01000227">
    <property type="protein sequence ID" value="TZF81967.1"/>
    <property type="molecule type" value="Genomic_DNA"/>
</dbReference>
<comment type="caution">
    <text evidence="1">The sequence shown here is derived from an EMBL/GenBank/DDBJ whole genome shotgun (WGS) entry which is preliminary data.</text>
</comment>
<sequence length="80" mass="8631">MESSEALYLKDLGFLLKERALEALAEARRERSDGAGDFQSGRSAALYEVISLMLSQAENFGIPPEALSLGGVDAERDLIA</sequence>
<reference evidence="1 2" key="1">
    <citation type="submission" date="2019-08" db="EMBL/GenBank/DDBJ databases">
        <title>Draft genome sequence of Lysobacter sp. UKS-15.</title>
        <authorList>
            <person name="Im W.-T."/>
        </authorList>
    </citation>
    <scope>NUCLEOTIDE SEQUENCE [LARGE SCALE GENOMIC DNA]</scope>
    <source>
        <strain evidence="1 2">UKS-15</strain>
    </source>
</reference>
<name>A0A5D8YI56_9GAMM</name>
<dbReference type="AlphaFoldDB" id="A0A5D8YI56"/>
<dbReference type="RefSeq" id="WP_149353843.1">
    <property type="nucleotide sequence ID" value="NZ_VTRV01000227.1"/>
</dbReference>
<dbReference type="Proteomes" id="UP000323164">
    <property type="component" value="Unassembled WGS sequence"/>
</dbReference>
<protein>
    <submittedName>
        <fullName evidence="1">Uncharacterized protein</fullName>
    </submittedName>
</protein>
<organism evidence="1 2">
    <name type="scientific">Cognatilysobacter lacus</name>
    <dbReference type="NCBI Taxonomy" id="1643323"/>
    <lineage>
        <taxon>Bacteria</taxon>
        <taxon>Pseudomonadati</taxon>
        <taxon>Pseudomonadota</taxon>
        <taxon>Gammaproteobacteria</taxon>
        <taxon>Lysobacterales</taxon>
        <taxon>Lysobacteraceae</taxon>
        <taxon>Cognatilysobacter</taxon>
    </lineage>
</organism>
<proteinExistence type="predicted"/>